<evidence type="ECO:0000256" key="3">
    <source>
        <dbReference type="ARBA" id="ARBA00022617"/>
    </source>
</evidence>
<keyword evidence="11" id="KW-1185">Reference proteome</keyword>
<keyword evidence="4 8" id="KW-0479">Metal-binding</keyword>
<dbReference type="InterPro" id="IPR017972">
    <property type="entry name" value="Cyt_P450_CS"/>
</dbReference>
<comment type="cofactor">
    <cofactor evidence="1 8">
        <name>heme</name>
        <dbReference type="ChEBI" id="CHEBI:30413"/>
    </cofactor>
</comment>
<dbReference type="InterPro" id="IPR036396">
    <property type="entry name" value="Cyt_P450_sf"/>
</dbReference>
<dbReference type="Gene3D" id="1.10.630.10">
    <property type="entry name" value="Cytochrome P450"/>
    <property type="match status" value="1"/>
</dbReference>
<dbReference type="PRINTS" id="PR00463">
    <property type="entry name" value="EP450I"/>
</dbReference>
<dbReference type="InterPro" id="IPR001128">
    <property type="entry name" value="Cyt_P450"/>
</dbReference>
<dbReference type="KEGG" id="mic:Mic7113_5327"/>
<dbReference type="RefSeq" id="WP_015185109.1">
    <property type="nucleotide sequence ID" value="NC_019738.1"/>
</dbReference>
<feature type="binding site" description="axial binding residue" evidence="8">
    <location>
        <position position="418"/>
    </location>
    <ligand>
        <name>heme</name>
        <dbReference type="ChEBI" id="CHEBI:30413"/>
    </ligand>
    <ligandPart>
        <name>Fe</name>
        <dbReference type="ChEBI" id="CHEBI:18248"/>
    </ligandPart>
</feature>
<evidence type="ECO:0000256" key="7">
    <source>
        <dbReference type="ARBA" id="ARBA00023033"/>
    </source>
</evidence>
<keyword evidence="6 8" id="KW-0408">Iron</keyword>
<evidence type="ECO:0000256" key="6">
    <source>
        <dbReference type="ARBA" id="ARBA00023004"/>
    </source>
</evidence>
<dbReference type="GO" id="GO:0016705">
    <property type="term" value="F:oxidoreductase activity, acting on paired donors, with incorporation or reduction of molecular oxygen"/>
    <property type="evidence" value="ECO:0007669"/>
    <property type="project" value="InterPro"/>
</dbReference>
<evidence type="ECO:0000256" key="5">
    <source>
        <dbReference type="ARBA" id="ARBA00023002"/>
    </source>
</evidence>
<dbReference type="GO" id="GO:0016125">
    <property type="term" value="P:sterol metabolic process"/>
    <property type="evidence" value="ECO:0007669"/>
    <property type="project" value="TreeGrafter"/>
</dbReference>
<dbReference type="EMBL" id="CP003630">
    <property type="protein sequence ID" value="AFZ20976.1"/>
    <property type="molecule type" value="Genomic_DNA"/>
</dbReference>
<dbReference type="GO" id="GO:0004497">
    <property type="term" value="F:monooxygenase activity"/>
    <property type="evidence" value="ECO:0007669"/>
    <property type="project" value="UniProtKB-KW"/>
</dbReference>
<gene>
    <name evidence="10" type="ORF">Mic7113_5327</name>
</gene>
<protein>
    <submittedName>
        <fullName evidence="10">Cytochrome P450</fullName>
    </submittedName>
</protein>
<dbReference type="SUPFAM" id="SSF48264">
    <property type="entry name" value="Cytochrome P450"/>
    <property type="match status" value="1"/>
</dbReference>
<dbReference type="OrthoDB" id="446280at2"/>
<dbReference type="Pfam" id="PF00067">
    <property type="entry name" value="p450"/>
    <property type="match status" value="1"/>
</dbReference>
<dbReference type="GO" id="GO:0005506">
    <property type="term" value="F:iron ion binding"/>
    <property type="evidence" value="ECO:0007669"/>
    <property type="project" value="InterPro"/>
</dbReference>
<dbReference type="HOGENOM" id="CLU_001570_15_0_3"/>
<dbReference type="InterPro" id="IPR002401">
    <property type="entry name" value="Cyt_P450_E_grp-I"/>
</dbReference>
<name>K9WME6_9CYAN</name>
<evidence type="ECO:0000313" key="11">
    <source>
        <dbReference type="Proteomes" id="UP000010471"/>
    </source>
</evidence>
<evidence type="ECO:0000256" key="2">
    <source>
        <dbReference type="ARBA" id="ARBA00010617"/>
    </source>
</evidence>
<keyword evidence="7 9" id="KW-0503">Monooxygenase</keyword>
<evidence type="ECO:0000256" key="1">
    <source>
        <dbReference type="ARBA" id="ARBA00001971"/>
    </source>
</evidence>
<keyword evidence="3 8" id="KW-0349">Heme</keyword>
<comment type="similarity">
    <text evidence="2 9">Belongs to the cytochrome P450 family.</text>
</comment>
<reference evidence="10 11" key="1">
    <citation type="submission" date="2012-06" db="EMBL/GenBank/DDBJ databases">
        <title>Finished chromosome of genome of Microcoleus sp. PCC 7113.</title>
        <authorList>
            <consortium name="US DOE Joint Genome Institute"/>
            <person name="Gugger M."/>
            <person name="Coursin T."/>
            <person name="Rippka R."/>
            <person name="Tandeau De Marsac N."/>
            <person name="Huntemann M."/>
            <person name="Wei C.-L."/>
            <person name="Han J."/>
            <person name="Detter J.C."/>
            <person name="Han C."/>
            <person name="Tapia R."/>
            <person name="Chen A."/>
            <person name="Kyrpides N."/>
            <person name="Mavromatis K."/>
            <person name="Markowitz V."/>
            <person name="Szeto E."/>
            <person name="Ivanova N."/>
            <person name="Pagani I."/>
            <person name="Pati A."/>
            <person name="Goodwin L."/>
            <person name="Nordberg H.P."/>
            <person name="Cantor M.N."/>
            <person name="Hua S.X."/>
            <person name="Woyke T."/>
            <person name="Kerfeld C.A."/>
        </authorList>
    </citation>
    <scope>NUCLEOTIDE SEQUENCE [LARGE SCALE GENOMIC DNA]</scope>
    <source>
        <strain evidence="10 11">PCC 7113</strain>
    </source>
</reference>
<dbReference type="PANTHER" id="PTHR24286">
    <property type="entry name" value="CYTOCHROME P450 26"/>
    <property type="match status" value="1"/>
</dbReference>
<organism evidence="10 11">
    <name type="scientific">Allocoleopsis franciscana PCC 7113</name>
    <dbReference type="NCBI Taxonomy" id="1173027"/>
    <lineage>
        <taxon>Bacteria</taxon>
        <taxon>Bacillati</taxon>
        <taxon>Cyanobacteriota</taxon>
        <taxon>Cyanophyceae</taxon>
        <taxon>Coleofasciculales</taxon>
        <taxon>Coleofasciculaceae</taxon>
        <taxon>Allocoleopsis</taxon>
        <taxon>Allocoleopsis franciscana</taxon>
    </lineage>
</organism>
<evidence type="ECO:0000256" key="9">
    <source>
        <dbReference type="RuleBase" id="RU000461"/>
    </source>
</evidence>
<dbReference type="PATRIC" id="fig|1173027.3.peg.5902"/>
<keyword evidence="5 9" id="KW-0560">Oxidoreductase</keyword>
<dbReference type="STRING" id="1173027.Mic7113_5327"/>
<dbReference type="GO" id="GO:0020037">
    <property type="term" value="F:heme binding"/>
    <property type="evidence" value="ECO:0007669"/>
    <property type="project" value="InterPro"/>
</dbReference>
<dbReference type="AlphaFoldDB" id="K9WME6"/>
<dbReference type="eggNOG" id="COG2124">
    <property type="taxonomic scope" value="Bacteria"/>
</dbReference>
<dbReference type="PRINTS" id="PR00385">
    <property type="entry name" value="P450"/>
</dbReference>
<proteinExistence type="inferred from homology"/>
<accession>K9WME6</accession>
<evidence type="ECO:0000313" key="10">
    <source>
        <dbReference type="EMBL" id="AFZ20976.1"/>
    </source>
</evidence>
<evidence type="ECO:0000256" key="4">
    <source>
        <dbReference type="ARBA" id="ARBA00022723"/>
    </source>
</evidence>
<evidence type="ECO:0000256" key="8">
    <source>
        <dbReference type="PIRSR" id="PIRSR602401-1"/>
    </source>
</evidence>
<sequence>MVQQISEVLVLEDGQTPPSGTTTPPRKPNWYDTFSYIANPDRFCRQNLEQFGPIFNTGVFGGTTIFLGDAKAIQMAFNGDLKYTEIALPSTTMDMFGEYSLFQRPDLHRQRKSALRPGLTGQALDGYLPYINDAIAQGIQSWTTPSRMALYPAVEPICFDVLVPLLLGVRLDDSDPTTFEGLPVSSKAELKALYKSFFDGFYGLSKWKSSLTAYGRGLKARAALIDFMRAVVKKRRIEGKAIDPTTDFLAMMLVSQQENPDGVFSDTLIENQCLLELWASHYNISGLVCSLMYQLGRHPQIVQKLREEQERVVDGQSNVSTFSSAHLKQMEFLEVAIKETLRTLPPSSTANRRLTKSVVLDGVLYEKGCVLIAEPRLAHIRSEHFQEPEVFAPERFLPERGEGKMYEFIPFGGGVHACLGAQMAMLVTKVFASHLLRRFDWTLTGEPQFVQFPLKKMKDNYQIDITRRGN</sequence>
<dbReference type="PROSITE" id="PS00086">
    <property type="entry name" value="CYTOCHROME_P450"/>
    <property type="match status" value="1"/>
</dbReference>
<dbReference type="Proteomes" id="UP000010471">
    <property type="component" value="Chromosome"/>
</dbReference>
<dbReference type="PANTHER" id="PTHR24286:SF24">
    <property type="entry name" value="LANOSTEROL 14-ALPHA DEMETHYLASE"/>
    <property type="match status" value="1"/>
</dbReference>